<dbReference type="EMBL" id="BSXG01000126">
    <property type="protein sequence ID" value="GME46596.1"/>
    <property type="molecule type" value="Genomic_DNA"/>
</dbReference>
<proteinExistence type="predicted"/>
<name>A0ACB5SKZ9_9PEZI</name>
<keyword evidence="1" id="KW-0067">ATP-binding</keyword>
<accession>A0ACB5SKZ9</accession>
<evidence type="ECO:0000313" key="1">
    <source>
        <dbReference type="EMBL" id="GME46596.1"/>
    </source>
</evidence>
<dbReference type="Proteomes" id="UP001165186">
    <property type="component" value="Unassembled WGS sequence"/>
</dbReference>
<keyword evidence="1" id="KW-0547">Nucleotide-binding</keyword>
<evidence type="ECO:0000313" key="2">
    <source>
        <dbReference type="Proteomes" id="UP001165186"/>
    </source>
</evidence>
<keyword evidence="1" id="KW-0378">Hydrolase</keyword>
<keyword evidence="2" id="KW-1185">Reference proteome</keyword>
<gene>
    <name evidence="1" type="primary">g5391</name>
    <name evidence="1" type="ORF">NpPPO83_00005391</name>
</gene>
<organism evidence="1 2">
    <name type="scientific">Neofusicoccum parvum</name>
    <dbReference type="NCBI Taxonomy" id="310453"/>
    <lineage>
        <taxon>Eukaryota</taxon>
        <taxon>Fungi</taxon>
        <taxon>Dikarya</taxon>
        <taxon>Ascomycota</taxon>
        <taxon>Pezizomycotina</taxon>
        <taxon>Dothideomycetes</taxon>
        <taxon>Dothideomycetes incertae sedis</taxon>
        <taxon>Botryosphaeriales</taxon>
        <taxon>Botryosphaeriaceae</taxon>
        <taxon>Neofusicoccum</taxon>
    </lineage>
</organism>
<comment type="caution">
    <text evidence="1">The sequence shown here is derived from an EMBL/GenBank/DDBJ whole genome shotgun (WGS) entry which is preliminary data.</text>
</comment>
<protein>
    <submittedName>
        <fullName evidence="1">Helicase</fullName>
    </submittedName>
</protein>
<keyword evidence="1" id="KW-0347">Helicase</keyword>
<sequence>MTRIQAASLSNRTIKRPRKRKAPGENPDGGEPPEAPVETTEASASASTTTSVPTKTHDGGKKPRRTKKSDAGSSNPKLRRNASSSFVESSVPWPDHFTKLQQTFRALNLVYTFCCTRKHVATTLDNIKSTVEGHIRRELLVDDVAQIRALVPTAINFAFVDEAMLQVNLMGSEDNMAGRRANEFRLADPDDRERDEENKEVLLFEFIDGDLKRQVQHKKTGEPTRVTQPLRKEDLKNPVYSQKQMLNLIEKRNAKFTSAVNAYLNDCTELEQDPVEKLKEQYIPYIPTPSESRAATPGPGSRTANLPSTIPSERKPIPEILEEIKKLEWYTSQIVPDGHRVFDPQEPIYGDLNFQLSQNLVNALFNTRNITQLYAHQAEAINNLYDGHNVIVSTSTSSGKSLIYQIPVLHELEKDLNTRAMYIFPTKALAQDQRRSLKDLLHFMDGLQDIVVETFDGDTAFSSRGYIRDEARIIFTNPDMLHITILPQEEAWRTFLQNLKFVVVDELHVYNGLFGSHVALIMRRLRRICAALGNHHVKFISCSATVSNPEAHMKTIFGVEEVKLTDFDGRSNVW</sequence>
<reference evidence="1" key="1">
    <citation type="submission" date="2024-09" db="EMBL/GenBank/DDBJ databases">
        <title>Draft Genome Sequences of Neofusicoccum parvum.</title>
        <authorList>
            <person name="Ashida A."/>
            <person name="Camagna M."/>
            <person name="Tanaka A."/>
            <person name="Takemoto D."/>
        </authorList>
    </citation>
    <scope>NUCLEOTIDE SEQUENCE</scope>
    <source>
        <strain evidence="1">PPO83</strain>
    </source>
</reference>